<comment type="pathway">
    <text evidence="2">Lipid metabolism; fatty acid beta-oxidation.</text>
</comment>
<evidence type="ECO:0000256" key="1">
    <source>
        <dbReference type="ARBA" id="ARBA00004275"/>
    </source>
</evidence>
<evidence type="ECO:0000256" key="9">
    <source>
        <dbReference type="RuleBase" id="RU003707"/>
    </source>
</evidence>
<evidence type="ECO:0000313" key="11">
    <source>
        <dbReference type="Proteomes" id="UP000427906"/>
    </source>
</evidence>
<name>A0A5K7YVJ7_9BACT</name>
<organism evidence="10 11">
    <name type="scientific">Desulfosarcina alkanivorans</name>
    <dbReference type="NCBI Taxonomy" id="571177"/>
    <lineage>
        <taxon>Bacteria</taxon>
        <taxon>Pseudomonadati</taxon>
        <taxon>Thermodesulfobacteriota</taxon>
        <taxon>Desulfobacteria</taxon>
        <taxon>Desulfobacterales</taxon>
        <taxon>Desulfosarcinaceae</taxon>
        <taxon>Desulfosarcina</taxon>
    </lineage>
</organism>
<keyword evidence="6" id="KW-0443">Lipid metabolism</keyword>
<keyword evidence="4" id="KW-0276">Fatty acid metabolism</keyword>
<comment type="subcellular location">
    <subcellularLocation>
        <location evidence="1">Peroxisome</location>
    </subcellularLocation>
</comment>
<dbReference type="GO" id="GO:0006635">
    <property type="term" value="P:fatty acid beta-oxidation"/>
    <property type="evidence" value="ECO:0007669"/>
    <property type="project" value="UniProtKB-UniPathway"/>
</dbReference>
<dbReference type="UniPathway" id="UPA00659"/>
<dbReference type="Gene3D" id="1.10.12.10">
    <property type="entry name" value="Lyase 2-enoyl-coa Hydratase, Chain A, domain 2"/>
    <property type="match status" value="1"/>
</dbReference>
<dbReference type="KEGG" id="dalk:DSCA_59890"/>
<dbReference type="NCBIfam" id="NF004794">
    <property type="entry name" value="PRK06142.1"/>
    <property type="match status" value="1"/>
</dbReference>
<evidence type="ECO:0000256" key="7">
    <source>
        <dbReference type="ARBA" id="ARBA00023140"/>
    </source>
</evidence>
<protein>
    <submittedName>
        <fullName evidence="10">Enoyl-CoA hydratase</fullName>
    </submittedName>
</protein>
<dbReference type="GO" id="GO:0016853">
    <property type="term" value="F:isomerase activity"/>
    <property type="evidence" value="ECO:0007669"/>
    <property type="project" value="UniProtKB-KW"/>
</dbReference>
<dbReference type="Proteomes" id="UP000427906">
    <property type="component" value="Chromosome"/>
</dbReference>
<dbReference type="EMBL" id="AP021874">
    <property type="protein sequence ID" value="BBO72059.1"/>
    <property type="molecule type" value="Genomic_DNA"/>
</dbReference>
<dbReference type="InterPro" id="IPR029045">
    <property type="entry name" value="ClpP/crotonase-like_dom_sf"/>
</dbReference>
<reference evidence="10 11" key="1">
    <citation type="submission" date="2019-11" db="EMBL/GenBank/DDBJ databases">
        <title>Comparative genomics of hydrocarbon-degrading Desulfosarcina strains.</title>
        <authorList>
            <person name="Watanabe M."/>
            <person name="Kojima H."/>
            <person name="Fukui M."/>
        </authorList>
    </citation>
    <scope>NUCLEOTIDE SEQUENCE [LARGE SCALE GENOMIC DNA]</scope>
    <source>
        <strain evidence="10 11">PL12</strain>
    </source>
</reference>
<dbReference type="PANTHER" id="PTHR43149">
    <property type="entry name" value="ENOYL-COA HYDRATASE"/>
    <property type="match status" value="1"/>
</dbReference>
<evidence type="ECO:0000256" key="2">
    <source>
        <dbReference type="ARBA" id="ARBA00005005"/>
    </source>
</evidence>
<proteinExistence type="inferred from homology"/>
<dbReference type="FunFam" id="1.10.12.10:FF:000004">
    <property type="entry name" value="Delta3,5-delta2,4-dienoyl-CoA isomerase"/>
    <property type="match status" value="1"/>
</dbReference>
<evidence type="ECO:0000256" key="8">
    <source>
        <dbReference type="ARBA" id="ARBA00023235"/>
    </source>
</evidence>
<dbReference type="InterPro" id="IPR014748">
    <property type="entry name" value="Enoyl-CoA_hydra_C"/>
</dbReference>
<dbReference type="Gene3D" id="3.90.226.10">
    <property type="entry name" value="2-enoyl-CoA Hydratase, Chain A, domain 1"/>
    <property type="match status" value="1"/>
</dbReference>
<keyword evidence="7" id="KW-0576">Peroxisome</keyword>
<evidence type="ECO:0000256" key="3">
    <source>
        <dbReference type="ARBA" id="ARBA00005254"/>
    </source>
</evidence>
<dbReference type="OrthoDB" id="5365311at2"/>
<evidence type="ECO:0000256" key="6">
    <source>
        <dbReference type="ARBA" id="ARBA00023098"/>
    </source>
</evidence>
<dbReference type="RefSeq" id="WP_155319818.1">
    <property type="nucleotide sequence ID" value="NZ_AP021874.1"/>
</dbReference>
<dbReference type="InterPro" id="IPR018376">
    <property type="entry name" value="Enoyl-CoA_hyd/isom_CS"/>
</dbReference>
<dbReference type="InterPro" id="IPR045002">
    <property type="entry name" value="Ech1-like"/>
</dbReference>
<dbReference type="Pfam" id="PF00378">
    <property type="entry name" value="ECH_1"/>
    <property type="match status" value="1"/>
</dbReference>
<accession>A0A5K7YVJ7</accession>
<evidence type="ECO:0000256" key="5">
    <source>
        <dbReference type="ARBA" id="ARBA00022990"/>
    </source>
</evidence>
<dbReference type="SUPFAM" id="SSF52096">
    <property type="entry name" value="ClpP/crotonase"/>
    <property type="match status" value="1"/>
</dbReference>
<dbReference type="CDD" id="cd06558">
    <property type="entry name" value="crotonase-like"/>
    <property type="match status" value="1"/>
</dbReference>
<dbReference type="PROSITE" id="PS00166">
    <property type="entry name" value="ENOYL_COA_HYDRATASE"/>
    <property type="match status" value="1"/>
</dbReference>
<evidence type="ECO:0000313" key="10">
    <source>
        <dbReference type="EMBL" id="BBO72059.1"/>
    </source>
</evidence>
<keyword evidence="8" id="KW-0413">Isomerase</keyword>
<dbReference type="InterPro" id="IPR001753">
    <property type="entry name" value="Enoyl-CoA_hydra/iso"/>
</dbReference>
<gene>
    <name evidence="10" type="primary">paaG_3</name>
    <name evidence="10" type="ORF">DSCA_59890</name>
</gene>
<keyword evidence="11" id="KW-1185">Reference proteome</keyword>
<evidence type="ECO:0000256" key="4">
    <source>
        <dbReference type="ARBA" id="ARBA00022832"/>
    </source>
</evidence>
<dbReference type="FunFam" id="3.90.226.10:FF:000024">
    <property type="entry name" value="Delta3,5-delta2,4-dienoyl-CoA isomerase"/>
    <property type="match status" value="1"/>
</dbReference>
<comment type="similarity">
    <text evidence="3 9">Belongs to the enoyl-CoA hydratase/isomerase family.</text>
</comment>
<keyword evidence="5" id="KW-0007">Acetylation</keyword>
<dbReference type="GO" id="GO:0005737">
    <property type="term" value="C:cytoplasm"/>
    <property type="evidence" value="ECO:0007669"/>
    <property type="project" value="UniProtKB-ARBA"/>
</dbReference>
<dbReference type="AlphaFoldDB" id="A0A5K7YVJ7"/>
<sequence length="268" mass="29473">MSEDQTMVVEMDGHIAWLNLCRPERRNAMGMVFFKELTENFRRFDDDPNVRVVVIRARGKSFTAGLDLMEAGAMLGGKGADDRDILRNKILELQESNNAVERCRKPVIAAVHGHCIGGGVDLLSACDIRMASTDAMFSIRETRIAIIADLGTLQRLPHIIGQGWFRELALTGRDFTAAEALRMGFVTRVCEDRDALFDAAGDLAREIAGLAPLTVQGVKDVINHSRDNGVYPGLAYVAQKNAAALASEDLVEAVTAFMEKRDPVFHGR</sequence>